<proteinExistence type="predicted"/>
<dbReference type="InterPro" id="IPR016167">
    <property type="entry name" value="FAD-bd_PCMH_sub1"/>
</dbReference>
<dbReference type="SUPFAM" id="SSF56176">
    <property type="entry name" value="FAD-binding/transporter-associated domain-like"/>
    <property type="match status" value="1"/>
</dbReference>
<dbReference type="InterPro" id="IPR016166">
    <property type="entry name" value="FAD-bd_PCMH"/>
</dbReference>
<sequence>MIPFELAKPRSLKEAIALLDPEDPDIRPVGGGTAVMLMMKAGVLRPTRLVSLSDIEPHYAQVGLDDNGELRIGGLTRLATLEHSPVVKEGWPLIARTLRTLSNVRVRNVATIGGNLGHADPHMDMPPVLSALGARVTITGPHGERTVPVEQLCTGYYETVLARDELISEVIVPPQAGRPAAYMKVTTRAAHDWPALGVAVVLDIEGPRIGRASVIVGAATDRPTRLTHAEALLRGAAPDDAILREAGEAAAAQLDIVGDPHGSASYKKQLLKVYLGRAVRTALAAASGRAAQFGDHA</sequence>
<dbReference type="Pfam" id="PF00941">
    <property type="entry name" value="FAD_binding_5"/>
    <property type="match status" value="1"/>
</dbReference>
<dbReference type="InterPro" id="IPR051312">
    <property type="entry name" value="Diverse_Substr_Oxidored"/>
</dbReference>
<dbReference type="InterPro" id="IPR016169">
    <property type="entry name" value="FAD-bd_PCMH_sub2"/>
</dbReference>
<evidence type="ECO:0000313" key="4">
    <source>
        <dbReference type="Proteomes" id="UP001245184"/>
    </source>
</evidence>
<dbReference type="GO" id="GO:0008805">
    <property type="term" value="F:carbon-monoxide oxygenase activity"/>
    <property type="evidence" value="ECO:0007669"/>
    <property type="project" value="UniProtKB-EC"/>
</dbReference>
<dbReference type="InterPro" id="IPR002346">
    <property type="entry name" value="Mopterin_DH_FAD-bd"/>
</dbReference>
<gene>
    <name evidence="3" type="ORF">QF025_003306</name>
</gene>
<dbReference type="Proteomes" id="UP001245184">
    <property type="component" value="Unassembled WGS sequence"/>
</dbReference>
<comment type="caution">
    <text evidence="3">The sequence shown here is derived from an EMBL/GenBank/DDBJ whole genome shotgun (WGS) entry which is preliminary data.</text>
</comment>
<dbReference type="PROSITE" id="PS51387">
    <property type="entry name" value="FAD_PCMH"/>
    <property type="match status" value="1"/>
</dbReference>
<feature type="domain" description="FAD-binding PCMH-type" evidence="2">
    <location>
        <begin position="1"/>
        <end position="177"/>
    </location>
</feature>
<evidence type="ECO:0000256" key="1">
    <source>
        <dbReference type="ARBA" id="ARBA00022827"/>
    </source>
</evidence>
<dbReference type="InterPro" id="IPR036318">
    <property type="entry name" value="FAD-bd_PCMH-like_sf"/>
</dbReference>
<keyword evidence="3" id="KW-0560">Oxidoreductase</keyword>
<keyword evidence="1" id="KW-0274">FAD</keyword>
<dbReference type="InterPro" id="IPR036683">
    <property type="entry name" value="CO_DH_flav_C_dom_sf"/>
</dbReference>
<accession>A0ABD5CI63</accession>
<dbReference type="EC" id="1.2.5.3" evidence="3"/>
<dbReference type="Gene3D" id="3.30.43.10">
    <property type="entry name" value="Uridine Diphospho-n-acetylenolpyruvylglucosamine Reductase, domain 2"/>
    <property type="match status" value="1"/>
</dbReference>
<evidence type="ECO:0000259" key="2">
    <source>
        <dbReference type="PROSITE" id="PS51387"/>
    </source>
</evidence>
<evidence type="ECO:0000313" key="3">
    <source>
        <dbReference type="EMBL" id="MDR6204586.1"/>
    </source>
</evidence>
<dbReference type="SMART" id="SM01092">
    <property type="entry name" value="CO_deh_flav_C"/>
    <property type="match status" value="1"/>
</dbReference>
<organism evidence="3 4">
    <name type="scientific">Paraburkholderia graminis</name>
    <dbReference type="NCBI Taxonomy" id="60548"/>
    <lineage>
        <taxon>Bacteria</taxon>
        <taxon>Pseudomonadati</taxon>
        <taxon>Pseudomonadota</taxon>
        <taxon>Betaproteobacteria</taxon>
        <taxon>Burkholderiales</taxon>
        <taxon>Burkholderiaceae</taxon>
        <taxon>Paraburkholderia</taxon>
    </lineage>
</organism>
<name>A0ABD5CI63_9BURK</name>
<protein>
    <submittedName>
        <fullName evidence="3">Carbon-monoxide dehydrogenase medium subunit</fullName>
        <ecNumber evidence="3">1.2.5.3</ecNumber>
    </submittedName>
</protein>
<reference evidence="3 4" key="1">
    <citation type="submission" date="2023-08" db="EMBL/GenBank/DDBJ databases">
        <title>Genome sequencing of plant associated microbes to promote plant fitness in Sorghum bicolor and Oryza sativa.</title>
        <authorList>
            <person name="Coleman-Derr D."/>
        </authorList>
    </citation>
    <scope>NUCLEOTIDE SEQUENCE [LARGE SCALE GENOMIC DNA]</scope>
    <source>
        <strain evidence="3 4">SLBN-33</strain>
    </source>
</reference>
<dbReference type="InterPro" id="IPR005107">
    <property type="entry name" value="CO_DH_flav_C"/>
</dbReference>
<dbReference type="PANTHER" id="PTHR42659:SF9">
    <property type="entry name" value="XANTHINE DEHYDROGENASE FAD-BINDING SUBUNIT XDHB-RELATED"/>
    <property type="match status" value="1"/>
</dbReference>
<dbReference type="Gene3D" id="3.30.390.50">
    <property type="entry name" value="CO dehydrogenase flavoprotein, C-terminal domain"/>
    <property type="match status" value="1"/>
</dbReference>
<dbReference type="Gene3D" id="3.30.465.10">
    <property type="match status" value="1"/>
</dbReference>
<dbReference type="Pfam" id="PF03450">
    <property type="entry name" value="CO_deh_flav_C"/>
    <property type="match status" value="1"/>
</dbReference>
<keyword evidence="1" id="KW-0285">Flavoprotein</keyword>
<dbReference type="AlphaFoldDB" id="A0ABD5CI63"/>
<dbReference type="SUPFAM" id="SSF55447">
    <property type="entry name" value="CO dehydrogenase flavoprotein C-terminal domain-like"/>
    <property type="match status" value="1"/>
</dbReference>
<dbReference type="RefSeq" id="WP_029970235.1">
    <property type="nucleotide sequence ID" value="NZ_ATXV01000010.1"/>
</dbReference>
<dbReference type="EMBL" id="JAVIZN010000002">
    <property type="protein sequence ID" value="MDR6204586.1"/>
    <property type="molecule type" value="Genomic_DNA"/>
</dbReference>
<dbReference type="PANTHER" id="PTHR42659">
    <property type="entry name" value="XANTHINE DEHYDROGENASE SUBUNIT C-RELATED"/>
    <property type="match status" value="1"/>
</dbReference>